<protein>
    <recommendedName>
        <fullName evidence="5">Membrane protein YfhO</fullName>
    </recommendedName>
</protein>
<keyword evidence="2" id="KW-1133">Transmembrane helix</keyword>
<feature type="transmembrane region" description="Helical" evidence="2">
    <location>
        <begin position="339"/>
        <end position="362"/>
    </location>
</feature>
<dbReference type="RefSeq" id="WP_171202639.1">
    <property type="nucleotide sequence ID" value="NZ_BAAANP010000045.1"/>
</dbReference>
<keyword evidence="2" id="KW-0812">Transmembrane</keyword>
<sequence>MASTSRAPADPARPAPAPPRGRTDLLSPALVVAGQSAFLVVLSALAPRFFWFDDAIRQFGPAMWWLGRRQEAGQPPLMDPELGMAGNFTADMQYGVLDPLHWVLQAAAARFDDLVVWSWVYGGVTTTALALGVLALLRQHGVRRSLAVPGALGASTSGFLLWFGSSWWPLLLSLAVLPWLWVGLRSRGAVGVVVTGLATWALLTSGNPYVLPFALVLIAALLVERGREAGSVRALVRDRDVLGRAAACVGGLLAGLPTLLTMVQTSAVTARQGADPLVGNAGYAVTNFLDVVLAGPTLLGQTNAWVGSIGLVPAMGAMVVAVPLLVLVDWRRAVGAPGVVPAALLWVSAVVATQLPTTVLLFRYPLRYLVVVQVAVTVLAVLAVSAAPRLTRGRLLGAAAVVALQVVVSLFRAPGLWEAHVLGGAVVALGLLAAVALLRGAPAARAAAVVLVVAALLAPLTGVLAMRALEARADRIAGQPEDDMLFRGLYRGDGLGRTVESYRERSVAVDEATTVVTFGVDEAEMWDAGVMSGNGNLLADLRPGFGSHAVWQEALDQHWCRGFLGFTCGDPAALLETATGTDLAWVDLLSSDEVLLDERAPQAVLDHFAQGWTPQGQEGRWLRYGREDGLPGRVTAADGVELEQEGWVTDVARRGQPMDAYTVTTGASPGEVVLRTTWWPGLRAAVDGEPVPVDALDGAVLRVEVPAGVDAGRLEVSYAPVGAVLLVPLTAAGLLLVAAGAVTAGLRRRGRDGAAA</sequence>
<keyword evidence="2" id="KW-0472">Membrane</keyword>
<comment type="caution">
    <text evidence="3">The sequence shown here is derived from an EMBL/GenBank/DDBJ whole genome shotgun (WGS) entry which is preliminary data.</text>
</comment>
<name>A0A849BZ89_9ACTN</name>
<feature type="transmembrane region" description="Helical" evidence="2">
    <location>
        <begin position="305"/>
        <end position="327"/>
    </location>
</feature>
<evidence type="ECO:0000256" key="2">
    <source>
        <dbReference type="SAM" id="Phobius"/>
    </source>
</evidence>
<evidence type="ECO:0000313" key="4">
    <source>
        <dbReference type="Proteomes" id="UP000555552"/>
    </source>
</evidence>
<feature type="transmembrane region" description="Helical" evidence="2">
    <location>
        <begin position="419"/>
        <end position="439"/>
    </location>
</feature>
<dbReference type="AlphaFoldDB" id="A0A849BZ89"/>
<feature type="region of interest" description="Disordered" evidence="1">
    <location>
        <begin position="1"/>
        <end position="21"/>
    </location>
</feature>
<reference evidence="3 4" key="1">
    <citation type="submission" date="2020-05" db="EMBL/GenBank/DDBJ databases">
        <title>MicrobeNet Type strains.</title>
        <authorList>
            <person name="Nicholson A.C."/>
        </authorList>
    </citation>
    <scope>NUCLEOTIDE SEQUENCE [LARGE SCALE GENOMIC DNA]</scope>
    <source>
        <strain evidence="3 4">JCM 14547</strain>
    </source>
</reference>
<feature type="transmembrane region" description="Helical" evidence="2">
    <location>
        <begin position="200"/>
        <end position="223"/>
    </location>
</feature>
<feature type="transmembrane region" description="Helical" evidence="2">
    <location>
        <begin position="446"/>
        <end position="466"/>
    </location>
</feature>
<dbReference type="EMBL" id="JABEMA010000070">
    <property type="protein sequence ID" value="NNH22808.1"/>
    <property type="molecule type" value="Genomic_DNA"/>
</dbReference>
<feature type="transmembrane region" description="Helical" evidence="2">
    <location>
        <begin position="395"/>
        <end position="413"/>
    </location>
</feature>
<dbReference type="Proteomes" id="UP000555552">
    <property type="component" value="Unassembled WGS sequence"/>
</dbReference>
<accession>A0A849BZ89</accession>
<gene>
    <name evidence="3" type="ORF">HLB09_06825</name>
</gene>
<evidence type="ECO:0000313" key="3">
    <source>
        <dbReference type="EMBL" id="NNH22808.1"/>
    </source>
</evidence>
<proteinExistence type="predicted"/>
<feature type="transmembrane region" description="Helical" evidence="2">
    <location>
        <begin position="244"/>
        <end position="263"/>
    </location>
</feature>
<feature type="transmembrane region" description="Helical" evidence="2">
    <location>
        <begin position="368"/>
        <end position="388"/>
    </location>
</feature>
<evidence type="ECO:0000256" key="1">
    <source>
        <dbReference type="SAM" id="MobiDB-lite"/>
    </source>
</evidence>
<feature type="transmembrane region" description="Helical" evidence="2">
    <location>
        <begin position="158"/>
        <end position="180"/>
    </location>
</feature>
<keyword evidence="4" id="KW-1185">Reference proteome</keyword>
<feature type="transmembrane region" description="Helical" evidence="2">
    <location>
        <begin position="119"/>
        <end position="137"/>
    </location>
</feature>
<evidence type="ECO:0008006" key="5">
    <source>
        <dbReference type="Google" id="ProtNLM"/>
    </source>
</evidence>
<feature type="transmembrane region" description="Helical" evidence="2">
    <location>
        <begin position="29"/>
        <end position="51"/>
    </location>
</feature>
<feature type="compositionally biased region" description="Low complexity" evidence="1">
    <location>
        <begin position="1"/>
        <end position="10"/>
    </location>
</feature>
<feature type="transmembrane region" description="Helical" evidence="2">
    <location>
        <begin position="723"/>
        <end position="746"/>
    </location>
</feature>
<organism evidence="3 4">
    <name type="scientific">Pseudokineococcus marinus</name>
    <dbReference type="NCBI Taxonomy" id="351215"/>
    <lineage>
        <taxon>Bacteria</taxon>
        <taxon>Bacillati</taxon>
        <taxon>Actinomycetota</taxon>
        <taxon>Actinomycetes</taxon>
        <taxon>Kineosporiales</taxon>
        <taxon>Kineosporiaceae</taxon>
        <taxon>Pseudokineococcus</taxon>
    </lineage>
</organism>